<feature type="compositionally biased region" description="Basic and acidic residues" evidence="1">
    <location>
        <begin position="20"/>
        <end position="36"/>
    </location>
</feature>
<evidence type="ECO:0000256" key="1">
    <source>
        <dbReference type="SAM" id="MobiDB-lite"/>
    </source>
</evidence>
<name>A0A9P8CQ97_9HYPO</name>
<dbReference type="InterPro" id="IPR046347">
    <property type="entry name" value="bZIP_sf"/>
</dbReference>
<keyword evidence="4" id="KW-1185">Reference proteome</keyword>
<feature type="region of interest" description="Disordered" evidence="1">
    <location>
        <begin position="70"/>
        <end position="102"/>
    </location>
</feature>
<feature type="region of interest" description="Disordered" evidence="1">
    <location>
        <begin position="1"/>
        <end position="38"/>
    </location>
</feature>
<dbReference type="RefSeq" id="XP_046119011.1">
    <property type="nucleotide sequence ID" value="XM_046265980.1"/>
</dbReference>
<feature type="domain" description="BZIP" evidence="2">
    <location>
        <begin position="31"/>
        <end position="45"/>
    </location>
</feature>
<dbReference type="CDD" id="cd14688">
    <property type="entry name" value="bZIP_YAP"/>
    <property type="match status" value="1"/>
</dbReference>
<proteinExistence type="predicted"/>
<dbReference type="OrthoDB" id="194358at2759"/>
<evidence type="ECO:0000313" key="4">
    <source>
        <dbReference type="Proteomes" id="UP000887229"/>
    </source>
</evidence>
<dbReference type="PROSITE" id="PS00036">
    <property type="entry name" value="BZIP_BASIC"/>
    <property type="match status" value="1"/>
</dbReference>
<dbReference type="AlphaFoldDB" id="A0A9P8CQ97"/>
<evidence type="ECO:0000313" key="3">
    <source>
        <dbReference type="EMBL" id="KAG9255087.1"/>
    </source>
</evidence>
<dbReference type="GeneID" id="70296883"/>
<dbReference type="Proteomes" id="UP000887229">
    <property type="component" value="Unassembled WGS sequence"/>
</dbReference>
<gene>
    <name evidence="3" type="ORF">F5Z01DRAFT_686325</name>
</gene>
<protein>
    <recommendedName>
        <fullName evidence="2">BZIP domain-containing protein</fullName>
    </recommendedName>
</protein>
<sequence length="351" mass="39260">MPVNNNNVSSDRQKNASADVNDRTTNPKDAKKEKNRLAQRAYRKRLKAKLESLQKIVSAHHQLIEKSLPPWAINLPPEPSNVSIQESENPTRSTSDNAASGAEVEIETCADSMTCQHENMYDALCPLPEENVTDGHDLFHCPDASMIISQKPQSDLWGSPHAQYGLPEDLELTTDCVPLSVSPNFGLELPTASPRSLDAEVGSKSPSSLHRQLLRVVEQATNVGFTSFDQVVEAYYSGKFEVTCRLHQEQKLSRNRRLPQVLAKIRNASRNWSDWERGGFQEQITQATEEILVDEVAAFTVECPDIFRADDLTGEFEPTHSTRTRVLLRGVQDRVRKGFLTAPHSTYLLLG</sequence>
<reference evidence="3" key="1">
    <citation type="journal article" date="2021" name="IMA Fungus">
        <title>Genomic characterization of three marine fungi, including Emericellopsis atlantica sp. nov. with signatures of a generalist lifestyle and marine biomass degradation.</title>
        <authorList>
            <person name="Hagestad O.C."/>
            <person name="Hou L."/>
            <person name="Andersen J.H."/>
            <person name="Hansen E.H."/>
            <person name="Altermark B."/>
            <person name="Li C."/>
            <person name="Kuhnert E."/>
            <person name="Cox R.J."/>
            <person name="Crous P.W."/>
            <person name="Spatafora J.W."/>
            <person name="Lail K."/>
            <person name="Amirebrahimi M."/>
            <person name="Lipzen A."/>
            <person name="Pangilinan J."/>
            <person name="Andreopoulos W."/>
            <person name="Hayes R.D."/>
            <person name="Ng V."/>
            <person name="Grigoriev I.V."/>
            <person name="Jackson S.A."/>
            <person name="Sutton T.D.S."/>
            <person name="Dobson A.D.W."/>
            <person name="Rama T."/>
        </authorList>
    </citation>
    <scope>NUCLEOTIDE SEQUENCE</scope>
    <source>
        <strain evidence="3">TS7</strain>
    </source>
</reference>
<comment type="caution">
    <text evidence="3">The sequence shown here is derived from an EMBL/GenBank/DDBJ whole genome shotgun (WGS) entry which is preliminary data.</text>
</comment>
<organism evidence="3 4">
    <name type="scientific">Emericellopsis atlantica</name>
    <dbReference type="NCBI Taxonomy" id="2614577"/>
    <lineage>
        <taxon>Eukaryota</taxon>
        <taxon>Fungi</taxon>
        <taxon>Dikarya</taxon>
        <taxon>Ascomycota</taxon>
        <taxon>Pezizomycotina</taxon>
        <taxon>Sordariomycetes</taxon>
        <taxon>Hypocreomycetidae</taxon>
        <taxon>Hypocreales</taxon>
        <taxon>Bionectriaceae</taxon>
        <taxon>Emericellopsis</taxon>
    </lineage>
</organism>
<dbReference type="GO" id="GO:0003700">
    <property type="term" value="F:DNA-binding transcription factor activity"/>
    <property type="evidence" value="ECO:0007669"/>
    <property type="project" value="InterPro"/>
</dbReference>
<dbReference type="InterPro" id="IPR004827">
    <property type="entry name" value="bZIP"/>
</dbReference>
<dbReference type="EMBL" id="MU251252">
    <property type="protein sequence ID" value="KAG9255087.1"/>
    <property type="molecule type" value="Genomic_DNA"/>
</dbReference>
<feature type="compositionally biased region" description="Polar residues" evidence="1">
    <location>
        <begin position="1"/>
        <end position="18"/>
    </location>
</feature>
<feature type="compositionally biased region" description="Polar residues" evidence="1">
    <location>
        <begin position="80"/>
        <end position="98"/>
    </location>
</feature>
<accession>A0A9P8CQ97</accession>
<evidence type="ECO:0000259" key="2">
    <source>
        <dbReference type="PROSITE" id="PS00036"/>
    </source>
</evidence>
<dbReference type="Gene3D" id="1.20.5.170">
    <property type="match status" value="1"/>
</dbReference>
<dbReference type="SUPFAM" id="SSF57959">
    <property type="entry name" value="Leucine zipper domain"/>
    <property type="match status" value="1"/>
</dbReference>